<evidence type="ECO:0000313" key="1">
    <source>
        <dbReference type="EMBL" id="NEZ61086.1"/>
    </source>
</evidence>
<dbReference type="Proteomes" id="UP000481033">
    <property type="component" value="Unassembled WGS sequence"/>
</dbReference>
<proteinExistence type="predicted"/>
<dbReference type="AlphaFoldDB" id="A0A6M0RY65"/>
<accession>A0A6M0RY65</accession>
<protein>
    <recommendedName>
        <fullName evidence="3">Arginine deiminase</fullName>
    </recommendedName>
</protein>
<name>A0A6M0RY65_9CYAN</name>
<reference evidence="1 2" key="1">
    <citation type="journal article" date="2020" name="Microb. Ecol.">
        <title>Ecogenomics of the Marine Benthic Filamentous Cyanobacterium Adonisia.</title>
        <authorList>
            <person name="Walter J.M."/>
            <person name="Coutinho F.H."/>
            <person name="Leomil L."/>
            <person name="Hargreaves P.I."/>
            <person name="Campeao M.E."/>
            <person name="Vieira V.V."/>
            <person name="Silva B.S."/>
            <person name="Fistarol G.O."/>
            <person name="Salomon P.S."/>
            <person name="Sawabe T."/>
            <person name="Mino S."/>
            <person name="Hosokawa M."/>
            <person name="Miyashita H."/>
            <person name="Maruyama F."/>
            <person name="van Verk M.C."/>
            <person name="Dutilh B.E."/>
            <person name="Thompson C.C."/>
            <person name="Thompson F.L."/>
        </authorList>
    </citation>
    <scope>NUCLEOTIDE SEQUENCE [LARGE SCALE GENOMIC DNA]</scope>
    <source>
        <strain evidence="1 2">CCMR0081</strain>
    </source>
</reference>
<dbReference type="EMBL" id="QXHD01000004">
    <property type="protein sequence ID" value="NEZ61086.1"/>
    <property type="molecule type" value="Genomic_DNA"/>
</dbReference>
<evidence type="ECO:0000313" key="2">
    <source>
        <dbReference type="Proteomes" id="UP000481033"/>
    </source>
</evidence>
<gene>
    <name evidence="1" type="ORF">DXZ20_36710</name>
</gene>
<comment type="caution">
    <text evidence="1">The sequence shown here is derived from an EMBL/GenBank/DDBJ whole genome shotgun (WGS) entry which is preliminary data.</text>
</comment>
<sequence length="412" mass="46282">MNVQNRNIETPWDHRIELPSVDTGGALPQKKTPGGRTTVLHMNFTRGQTEVSAETEREYLRFFAKIANELGIYLEILTDSGCREEIQQEFAKDCYKALNYTITENLKPVSKWAEDSVEYLANGCVAVLRQFDDDLLAKAMTAGRRQRWQGKLTPDIVEEVLQDDHLWIPLGIRVNEFKMAVERELVAQIRGQTVGHIRAYIEGGNMITGEDATGKPVILVGKDAIATTAHLYQLNDHEVRHVICEDFGLASIDQLVCVEQPGQFHLDMGMLFIGKGVVIVNDNSQALQDAIEMAEMVPCMTTKTMATKLKLQCSLEEDAAQDLLEAGMEVRRENLEKAMLYNFFNGEFVEGADGCCYYITNGGPNEQEALFEMLMVRDWQVVEKVFFSPQEVAQKSLQDRGGVGCRLKGAMQ</sequence>
<organism evidence="1 2">
    <name type="scientific">Adonisia turfae CCMR0081</name>
    <dbReference type="NCBI Taxonomy" id="2292702"/>
    <lineage>
        <taxon>Bacteria</taxon>
        <taxon>Bacillati</taxon>
        <taxon>Cyanobacteriota</taxon>
        <taxon>Adonisia</taxon>
        <taxon>Adonisia turfae</taxon>
    </lineage>
</organism>
<keyword evidence="2" id="KW-1185">Reference proteome</keyword>
<evidence type="ECO:0008006" key="3">
    <source>
        <dbReference type="Google" id="ProtNLM"/>
    </source>
</evidence>
<dbReference type="RefSeq" id="WP_163703337.1">
    <property type="nucleotide sequence ID" value="NZ_QXHD01000004.1"/>
</dbReference>